<feature type="chain" id="PRO_5042099444" evidence="9">
    <location>
        <begin position="26"/>
        <end position="942"/>
    </location>
</feature>
<dbReference type="InterPro" id="IPR050626">
    <property type="entry name" value="Peptidase_M16"/>
</dbReference>
<comment type="similarity">
    <text evidence="2 8">Belongs to the peptidase M16 family.</text>
</comment>
<gene>
    <name evidence="12" type="ORF">K7J14_04900</name>
</gene>
<keyword evidence="6" id="KW-0862">Zinc</keyword>
<dbReference type="AlphaFoldDB" id="A0AAE3EHQ9"/>
<dbReference type="GO" id="GO:0006508">
    <property type="term" value="P:proteolysis"/>
    <property type="evidence" value="ECO:0007669"/>
    <property type="project" value="UniProtKB-KW"/>
</dbReference>
<dbReference type="GO" id="GO:0004222">
    <property type="term" value="F:metalloendopeptidase activity"/>
    <property type="evidence" value="ECO:0007669"/>
    <property type="project" value="InterPro"/>
</dbReference>
<dbReference type="PROSITE" id="PS00143">
    <property type="entry name" value="INSULINASE"/>
    <property type="match status" value="1"/>
</dbReference>
<dbReference type="Gene3D" id="3.30.830.10">
    <property type="entry name" value="Metalloenzyme, LuxS/M16 peptidase-like"/>
    <property type="match status" value="4"/>
</dbReference>
<evidence type="ECO:0000256" key="3">
    <source>
        <dbReference type="ARBA" id="ARBA00022670"/>
    </source>
</evidence>
<feature type="domain" description="Peptidase M16 C-terminal" evidence="11">
    <location>
        <begin position="711"/>
        <end position="873"/>
    </location>
</feature>
<keyword evidence="3" id="KW-0645">Protease</keyword>
<evidence type="ECO:0000256" key="1">
    <source>
        <dbReference type="ARBA" id="ARBA00001947"/>
    </source>
</evidence>
<evidence type="ECO:0000313" key="12">
    <source>
        <dbReference type="EMBL" id="MCD1654036.1"/>
    </source>
</evidence>
<evidence type="ECO:0000256" key="4">
    <source>
        <dbReference type="ARBA" id="ARBA00022723"/>
    </source>
</evidence>
<evidence type="ECO:0000256" key="7">
    <source>
        <dbReference type="ARBA" id="ARBA00023049"/>
    </source>
</evidence>
<dbReference type="EMBL" id="JAINWA010000001">
    <property type="protein sequence ID" value="MCD1654036.1"/>
    <property type="molecule type" value="Genomic_DNA"/>
</dbReference>
<evidence type="ECO:0000256" key="2">
    <source>
        <dbReference type="ARBA" id="ARBA00007261"/>
    </source>
</evidence>
<dbReference type="InterPro" id="IPR011249">
    <property type="entry name" value="Metalloenz_LuxS/M16"/>
</dbReference>
<feature type="signal peptide" evidence="9">
    <location>
        <begin position="1"/>
        <end position="25"/>
    </location>
</feature>
<name>A0AAE3EHQ9_9SPIR</name>
<dbReference type="RefSeq" id="WP_230753830.1">
    <property type="nucleotide sequence ID" value="NZ_JAINWA010000001.1"/>
</dbReference>
<feature type="domain" description="Peptidase M16 N-terminal" evidence="10">
    <location>
        <begin position="52"/>
        <end position="200"/>
    </location>
</feature>
<evidence type="ECO:0000313" key="13">
    <source>
        <dbReference type="Proteomes" id="UP001198163"/>
    </source>
</evidence>
<proteinExistence type="inferred from homology"/>
<keyword evidence="4" id="KW-0479">Metal-binding</keyword>
<evidence type="ECO:0000256" key="6">
    <source>
        <dbReference type="ARBA" id="ARBA00022833"/>
    </source>
</evidence>
<dbReference type="InterPro" id="IPR011765">
    <property type="entry name" value="Pept_M16_N"/>
</dbReference>
<accession>A0AAE3EHQ9</accession>
<sequence length="942" mass="103764">MKLRHFLLAAAAGAGLFAAGCGSTAGTVQKSATESIEAAAKRGTLPNGMEYVILRNSNPPGKLELRLSVRTGSLQDREGLEGTAHFLEHLQFLGTSRYKAGDIVHFAESIGMAFGPEVNAYTSYGETQYKLSLPADDPAAIEKGIDILEDWAQGPVVDQAQMDRERNVVHEEIRLSRESMQGRLQDALMEELTRGSPYEGKTVIGTHESLDRITAADIEQFAEAGYTADRMTIIAVGDCDEDELIRLLEKKFVSGFGGTAGARNTETSIPRFKNVKKDSWRVHEDSSLGQDFYMWMNVENAVPSGILEQQLLDARASIAAQAVNQRLGALERDTDTGVQKAFMYWATSLGNAREYGIQLLPRKGMDEKALESLFVELRKIEEHGITDQEYELGIKTLTDRHGAWLTQKMNVTSDQKANAIAQTLAMGVMYPFGESAWDSLLASAKKTKKKDVDGWIQKYAYPSPSAVVSVAQNASDSGKIDGQKMEELTARYRKTATQAGEEIAMKELVPNPPAPGTIASKESVSGTPFMKWTLSNGIVLYTYRNNLTKNDFRMKAVAPGGLSILADDEYWNGVMASSILGNNGAADLSLEELGAYLTGKRARVSFTYKLADVQLTGETDPADPDDMERFFKLVHAHLAMPRRDDKAEKAVVENVQAWYRANAQNPEYLYSKEIQDALVGFDPRMAQPGSGGIPSLSGDRAAAVKARLFGNPADLTFIVCGDYLESRLEDLVCRWIASLPAQEAKQEKPRDPGIRTVAGPYEKVLAGGKDASAKAALVLVEEGPWKYEYRHYASVLAEVLKIRLREVLREDKGGVYGWQVTVNQFKQPFSRTLITIDFTCAPEKRIELEEAAKAELAAIASGKIDERAWEAALAIHQKQLEENMRTNEAWPDLLTEAVLNDVPLSELTMLKDKAKDLSREEFNAWTASVLKPGKVLSFALEP</sequence>
<dbReference type="PROSITE" id="PS51257">
    <property type="entry name" value="PROKAR_LIPOPROTEIN"/>
    <property type="match status" value="1"/>
</dbReference>
<organism evidence="12 13">
    <name type="scientific">Teretinema zuelzerae</name>
    <dbReference type="NCBI Taxonomy" id="156"/>
    <lineage>
        <taxon>Bacteria</taxon>
        <taxon>Pseudomonadati</taxon>
        <taxon>Spirochaetota</taxon>
        <taxon>Spirochaetia</taxon>
        <taxon>Spirochaetales</taxon>
        <taxon>Treponemataceae</taxon>
        <taxon>Teretinema</taxon>
    </lineage>
</organism>
<dbReference type="GO" id="GO:0046872">
    <property type="term" value="F:metal ion binding"/>
    <property type="evidence" value="ECO:0007669"/>
    <property type="project" value="UniProtKB-KW"/>
</dbReference>
<keyword evidence="13" id="KW-1185">Reference proteome</keyword>
<evidence type="ECO:0000256" key="9">
    <source>
        <dbReference type="SAM" id="SignalP"/>
    </source>
</evidence>
<dbReference type="Proteomes" id="UP001198163">
    <property type="component" value="Unassembled WGS sequence"/>
</dbReference>
<evidence type="ECO:0000259" key="11">
    <source>
        <dbReference type="Pfam" id="PF05193"/>
    </source>
</evidence>
<feature type="domain" description="Peptidase M16 C-terminal" evidence="11">
    <location>
        <begin position="212"/>
        <end position="396"/>
    </location>
</feature>
<comment type="caution">
    <text evidence="12">The sequence shown here is derived from an EMBL/GenBank/DDBJ whole genome shotgun (WGS) entry which is preliminary data.</text>
</comment>
<keyword evidence="7" id="KW-0482">Metalloprotease</keyword>
<dbReference type="Pfam" id="PF00675">
    <property type="entry name" value="Peptidase_M16"/>
    <property type="match status" value="1"/>
</dbReference>
<dbReference type="PANTHER" id="PTHR43690:SF34">
    <property type="entry name" value="ZINC PROTEASE PQQL-LIKE"/>
    <property type="match status" value="1"/>
</dbReference>
<evidence type="ECO:0000256" key="5">
    <source>
        <dbReference type="ARBA" id="ARBA00022801"/>
    </source>
</evidence>
<dbReference type="InterPro" id="IPR007863">
    <property type="entry name" value="Peptidase_M16_C"/>
</dbReference>
<dbReference type="Pfam" id="PF05193">
    <property type="entry name" value="Peptidase_M16_C"/>
    <property type="match status" value="2"/>
</dbReference>
<reference evidence="12" key="1">
    <citation type="submission" date="2021-08" db="EMBL/GenBank/DDBJ databases">
        <title>Comparative analyses of Brucepasteria parasyntrophica and Teretinema zuelzerae.</title>
        <authorList>
            <person name="Song Y."/>
            <person name="Brune A."/>
        </authorList>
    </citation>
    <scope>NUCLEOTIDE SEQUENCE</scope>
    <source>
        <strain evidence="12">DSM 1903</strain>
    </source>
</reference>
<protein>
    <submittedName>
        <fullName evidence="12">Insulinase family protein</fullName>
    </submittedName>
</protein>
<keyword evidence="5" id="KW-0378">Hydrolase</keyword>
<evidence type="ECO:0000259" key="10">
    <source>
        <dbReference type="Pfam" id="PF00675"/>
    </source>
</evidence>
<dbReference type="InterPro" id="IPR001431">
    <property type="entry name" value="Pept_M16_Zn_BS"/>
</dbReference>
<dbReference type="SUPFAM" id="SSF63411">
    <property type="entry name" value="LuxS/MPP-like metallohydrolase"/>
    <property type="match status" value="3"/>
</dbReference>
<comment type="cofactor">
    <cofactor evidence="1">
        <name>Zn(2+)</name>
        <dbReference type="ChEBI" id="CHEBI:29105"/>
    </cofactor>
</comment>
<evidence type="ECO:0000256" key="8">
    <source>
        <dbReference type="RuleBase" id="RU004447"/>
    </source>
</evidence>
<dbReference type="PANTHER" id="PTHR43690">
    <property type="entry name" value="NARDILYSIN"/>
    <property type="match status" value="1"/>
</dbReference>
<keyword evidence="9" id="KW-0732">Signal</keyword>